<feature type="region of interest" description="Disordered" evidence="1">
    <location>
        <begin position="1"/>
        <end position="42"/>
    </location>
</feature>
<keyword evidence="2" id="KW-1133">Transmembrane helix</keyword>
<comment type="caution">
    <text evidence="3">The sequence shown here is derived from an EMBL/GenBank/DDBJ whole genome shotgun (WGS) entry which is preliminary data.</text>
</comment>
<gene>
    <name evidence="3" type="ORF">H7U32_04950</name>
</gene>
<reference evidence="3" key="1">
    <citation type="submission" date="2020-08" db="EMBL/GenBank/DDBJ databases">
        <authorList>
            <person name="Cejkova D."/>
            <person name="Kubasova T."/>
            <person name="Jahodarova E."/>
            <person name="Rychlik I."/>
        </authorList>
    </citation>
    <scope>NUCLEOTIDE SEQUENCE</scope>
    <source>
        <strain evidence="3">An836</strain>
    </source>
</reference>
<evidence type="ECO:0000313" key="4">
    <source>
        <dbReference type="Proteomes" id="UP000718821"/>
    </source>
</evidence>
<keyword evidence="4" id="KW-1185">Reference proteome</keyword>
<name>A0A938WXH7_9BIFI</name>
<sequence>MAAQGRGTGGTRPSAGRRTAGGRPAGAPARPGRRPKRQLSARQRAIYRRRRIVVGLLAVVFLALAVFCGYSLVRFAGATAEAVGLALRHDELTALARKEAPKPKPSTGVSDCASADVRLELSAKTQTVPVGGTMEWTATIRHEGSGSCLIDGSDAARVLTITSGDQVVWRSDACPADPRRLLMARGDKDIQSIIWNTDSNTGQDACKEGTTLPKVNPGAYVGTLSLKADPKVASDPVPVLVQ</sequence>
<keyword evidence="2" id="KW-0472">Membrane</keyword>
<feature type="transmembrane region" description="Helical" evidence="2">
    <location>
        <begin position="52"/>
        <end position="73"/>
    </location>
</feature>
<organism evidence="3 4">
    <name type="scientific">Bifidobacterium pullorum subsp. saeculare</name>
    <dbReference type="NCBI Taxonomy" id="78257"/>
    <lineage>
        <taxon>Bacteria</taxon>
        <taxon>Bacillati</taxon>
        <taxon>Actinomycetota</taxon>
        <taxon>Actinomycetes</taxon>
        <taxon>Bifidobacteriales</taxon>
        <taxon>Bifidobacteriaceae</taxon>
        <taxon>Bifidobacterium</taxon>
    </lineage>
</organism>
<dbReference type="EMBL" id="JACLYU010000007">
    <property type="protein sequence ID" value="MBM6699671.1"/>
    <property type="molecule type" value="Genomic_DNA"/>
</dbReference>
<dbReference type="Proteomes" id="UP000718821">
    <property type="component" value="Unassembled WGS sequence"/>
</dbReference>
<feature type="compositionally biased region" description="Basic residues" evidence="1">
    <location>
        <begin position="31"/>
        <end position="42"/>
    </location>
</feature>
<reference evidence="3" key="2">
    <citation type="journal article" date="2021" name="Sci. Rep.">
        <title>The distribution of antibiotic resistance genes in chicken gut microbiota commensals.</title>
        <authorList>
            <person name="Juricova H."/>
            <person name="Matiasovicova J."/>
            <person name="Kubasova T."/>
            <person name="Cejkova D."/>
            <person name="Rychlik I."/>
        </authorList>
    </citation>
    <scope>NUCLEOTIDE SEQUENCE</scope>
    <source>
        <strain evidence="3">An836</strain>
    </source>
</reference>
<evidence type="ECO:0000256" key="2">
    <source>
        <dbReference type="SAM" id="Phobius"/>
    </source>
</evidence>
<accession>A0A938WXH7</accession>
<evidence type="ECO:0000313" key="3">
    <source>
        <dbReference type="EMBL" id="MBM6699671.1"/>
    </source>
</evidence>
<evidence type="ECO:0000256" key="1">
    <source>
        <dbReference type="SAM" id="MobiDB-lite"/>
    </source>
</evidence>
<proteinExistence type="predicted"/>
<feature type="compositionally biased region" description="Gly residues" evidence="1">
    <location>
        <begin position="1"/>
        <end position="10"/>
    </location>
</feature>
<feature type="compositionally biased region" description="Low complexity" evidence="1">
    <location>
        <begin position="11"/>
        <end position="30"/>
    </location>
</feature>
<keyword evidence="2" id="KW-0812">Transmembrane</keyword>
<protein>
    <submittedName>
        <fullName evidence="3">Uncharacterized protein</fullName>
    </submittedName>
</protein>
<dbReference type="AlphaFoldDB" id="A0A938WXH7"/>
<dbReference type="RefSeq" id="WP_204468609.1">
    <property type="nucleotide sequence ID" value="NZ_JACLYU010000007.1"/>
</dbReference>